<keyword evidence="1 3" id="KW-0378">Hydrolase</keyword>
<dbReference type="PANTHER" id="PTHR34142:SF1">
    <property type="entry name" value="GLYCOSIDE HYDROLASE FAMILY 5 DOMAIN-CONTAINING PROTEIN"/>
    <property type="match status" value="1"/>
</dbReference>
<dbReference type="AlphaFoldDB" id="A0A4U8YQJ0"/>
<dbReference type="Pfam" id="PF00150">
    <property type="entry name" value="Cellulase"/>
    <property type="match status" value="1"/>
</dbReference>
<comment type="similarity">
    <text evidence="3">Belongs to the glycosyl hydrolase 5 (cellulase A) family.</text>
</comment>
<dbReference type="SUPFAM" id="SSF51445">
    <property type="entry name" value="(Trans)glycosidases"/>
    <property type="match status" value="1"/>
</dbReference>
<dbReference type="EMBL" id="CAADHO010000009">
    <property type="protein sequence ID" value="VFQ46516.1"/>
    <property type="molecule type" value="Genomic_DNA"/>
</dbReference>
<feature type="domain" description="Glycoside hydrolase family 5" evidence="4">
    <location>
        <begin position="147"/>
        <end position="431"/>
    </location>
</feature>
<proteinExistence type="inferred from homology"/>
<evidence type="ECO:0000313" key="5">
    <source>
        <dbReference type="EMBL" id="VFQ46516.1"/>
    </source>
</evidence>
<evidence type="ECO:0000313" key="6">
    <source>
        <dbReference type="Proteomes" id="UP000507962"/>
    </source>
</evidence>
<reference evidence="5 6" key="1">
    <citation type="submission" date="2019-03" db="EMBL/GenBank/DDBJ databases">
        <authorList>
            <person name="Nijsse B."/>
        </authorList>
    </citation>
    <scope>NUCLEOTIDE SEQUENCE [LARGE SCALE GENOMIC DNA]</scope>
    <source>
        <strain evidence="5">Desulfoluna butyratoxydans MSL71</strain>
    </source>
</reference>
<dbReference type="InterPro" id="IPR001547">
    <property type="entry name" value="Glyco_hydro_5"/>
</dbReference>
<dbReference type="RefSeq" id="WP_180144373.1">
    <property type="nucleotide sequence ID" value="NZ_CAADHO010000009.1"/>
</dbReference>
<gene>
    <name evidence="5" type="ORF">MSL71_41830</name>
</gene>
<dbReference type="Proteomes" id="UP000507962">
    <property type="component" value="Unassembled WGS sequence"/>
</dbReference>
<accession>A0A4U8YQJ0</accession>
<keyword evidence="6" id="KW-1185">Reference proteome</keyword>
<dbReference type="Gene3D" id="3.20.20.80">
    <property type="entry name" value="Glycosidases"/>
    <property type="match status" value="1"/>
</dbReference>
<name>A0A4U8YQJ0_9BACT</name>
<dbReference type="PROSITE" id="PS00659">
    <property type="entry name" value="GLYCOSYL_HYDROL_F5"/>
    <property type="match status" value="1"/>
</dbReference>
<organism evidence="5 6">
    <name type="scientific">Desulfoluna butyratoxydans</name>
    <dbReference type="NCBI Taxonomy" id="231438"/>
    <lineage>
        <taxon>Bacteria</taxon>
        <taxon>Pseudomonadati</taxon>
        <taxon>Thermodesulfobacteriota</taxon>
        <taxon>Desulfobacteria</taxon>
        <taxon>Desulfobacterales</taxon>
        <taxon>Desulfolunaceae</taxon>
        <taxon>Desulfoluna</taxon>
    </lineage>
</organism>
<keyword evidence="2 3" id="KW-0326">Glycosidase</keyword>
<evidence type="ECO:0000259" key="4">
    <source>
        <dbReference type="Pfam" id="PF00150"/>
    </source>
</evidence>
<dbReference type="GO" id="GO:0004553">
    <property type="term" value="F:hydrolase activity, hydrolyzing O-glycosyl compounds"/>
    <property type="evidence" value="ECO:0007669"/>
    <property type="project" value="InterPro"/>
</dbReference>
<evidence type="ECO:0000256" key="2">
    <source>
        <dbReference type="ARBA" id="ARBA00023295"/>
    </source>
</evidence>
<evidence type="ECO:0000256" key="3">
    <source>
        <dbReference type="RuleBase" id="RU361153"/>
    </source>
</evidence>
<evidence type="ECO:0000256" key="1">
    <source>
        <dbReference type="ARBA" id="ARBA00022801"/>
    </source>
</evidence>
<dbReference type="PANTHER" id="PTHR34142">
    <property type="entry name" value="ENDO-BETA-1,4-GLUCANASE A"/>
    <property type="match status" value="1"/>
</dbReference>
<dbReference type="GO" id="GO:0000272">
    <property type="term" value="P:polysaccharide catabolic process"/>
    <property type="evidence" value="ECO:0007669"/>
    <property type="project" value="InterPro"/>
</dbReference>
<sequence>MPSKNTTQLETSVEVANQNENWTLFEVTVTNTLSTPLDAEDCTLEVTADAAIIQDFKSAWVELDMEVYAATAGTTLTITLEAEEDPVIIAPGDSFVIGFDFDQGDLTEEDLTCTATADQGAGESPVPDTPSTRGALFVGTDGRLKGEDGDDILLLGMSSHGYTWYGEFLNPHSMEQIPSVFSGNLVRVAMYTATEDDTGYLDFAPTGQANLREEIKTRVQEAIDADLYVIIDWHLLYDFTYGVQPFPSRDFSGTVEMDPEEWKAHAIGFFEEMARTFGESPNVLFEIFNEPNYSTPDNSSGAPLYTWEDMKGTAEEIIDAIRETGAQNVILVGTPEWCQRLDQVVDSPIEDRENIMYNLHFYAKEHLPEPGQHVFNMFQTAMDDALPVFVTEFGTTMADGGQGVGKAETEGWLSALNDNNVSYANWSLSNKDEDSAALATSAEPDTWGAGDLSPSGGTIAELYAARPSGGVIKRAV</sequence>
<protein>
    <submittedName>
        <fullName evidence="5">Glycoside hydrolase superfamily</fullName>
    </submittedName>
</protein>
<dbReference type="InterPro" id="IPR018087">
    <property type="entry name" value="Glyco_hydro_5_CS"/>
</dbReference>
<dbReference type="InterPro" id="IPR017853">
    <property type="entry name" value="GH"/>
</dbReference>